<dbReference type="PROSITE" id="PS00036">
    <property type="entry name" value="BZIP_BASIC"/>
    <property type="match status" value="1"/>
</dbReference>
<reference evidence="4" key="1">
    <citation type="journal article" date="2020" name="Stud. Mycol.">
        <title>101 Dothideomycetes genomes: a test case for predicting lifestyles and emergence of pathogens.</title>
        <authorList>
            <person name="Haridas S."/>
            <person name="Albert R."/>
            <person name="Binder M."/>
            <person name="Bloem J."/>
            <person name="Labutti K."/>
            <person name="Salamov A."/>
            <person name="Andreopoulos B."/>
            <person name="Baker S."/>
            <person name="Barry K."/>
            <person name="Bills G."/>
            <person name="Bluhm B."/>
            <person name="Cannon C."/>
            <person name="Castanera R."/>
            <person name="Culley D."/>
            <person name="Daum C."/>
            <person name="Ezra D."/>
            <person name="Gonzalez J."/>
            <person name="Henrissat B."/>
            <person name="Kuo A."/>
            <person name="Liang C."/>
            <person name="Lipzen A."/>
            <person name="Lutzoni F."/>
            <person name="Magnuson J."/>
            <person name="Mondo S."/>
            <person name="Nolan M."/>
            <person name="Ohm R."/>
            <person name="Pangilinan J."/>
            <person name="Park H.-J."/>
            <person name="Ramirez L."/>
            <person name="Alfaro M."/>
            <person name="Sun H."/>
            <person name="Tritt A."/>
            <person name="Yoshinaga Y."/>
            <person name="Zwiers L.-H."/>
            <person name="Turgeon B."/>
            <person name="Goodwin S."/>
            <person name="Spatafora J."/>
            <person name="Crous P."/>
            <person name="Grigoriev I."/>
        </authorList>
    </citation>
    <scope>NUCLEOTIDE SEQUENCE</scope>
    <source>
        <strain evidence="4">CBS 121739</strain>
    </source>
</reference>
<feature type="compositionally biased region" description="Basic and acidic residues" evidence="2">
    <location>
        <begin position="124"/>
        <end position="134"/>
    </location>
</feature>
<feature type="compositionally biased region" description="Polar residues" evidence="2">
    <location>
        <begin position="43"/>
        <end position="63"/>
    </location>
</feature>
<dbReference type="GO" id="GO:0003700">
    <property type="term" value="F:DNA-binding transcription factor activity"/>
    <property type="evidence" value="ECO:0007669"/>
    <property type="project" value="InterPro"/>
</dbReference>
<sequence length="522" mass="57031">MPRQSGSTSGPRSDSHNDQRYQGRYADTPQPSPIRPPMRIVTSMPQNEQSHGRTLTPLSNTADGSPLTYEARSSGPLGMRSLLNPQPDMPPPAQGRRRSAAQMESPSPTDSSSAFSLPSLSRTTSREPEGDGHQRLGPPRRILSPRSPSIHRARSLIFNQPETGSIDARSTPFVPLPLIASTGPRDSRPAPLQPAPNNVPSVATPPAILGRADYFGRAAPTPPPAPMADQQRVTSMGIVRPGSAASGTNAPTPYSSSAGPSTGSLPPSRYGTPILSSANQRGPRHSIPQDSNPYGVPVVSTAQSNYQLLTYTTQQGAIQIPVEVQAGSRQADEKRKRNAGASARFRQRRKEREKEASVTITRLEQELKERDEDVEFYRSERNALREKLLQLQPHIELNRPESPCHRPRSRPSPQRSMSDEDSVRTPYTASEHPSEGERNVRRRTSPYPAPMPGQGLSRDKTPPMSAPNTVQNLPPIQLQHPRPTSVTHSAALSPRRVVSYDPFPTRFAGQWPSDHKGANQPQ</sequence>
<name>A0A6A6VWS4_9PEZI</name>
<protein>
    <recommendedName>
        <fullName evidence="3">BZIP domain-containing protein</fullName>
    </recommendedName>
</protein>
<feature type="compositionally biased region" description="Polar residues" evidence="2">
    <location>
        <begin position="245"/>
        <end position="265"/>
    </location>
</feature>
<feature type="compositionally biased region" description="Low complexity" evidence="2">
    <location>
        <begin position="135"/>
        <end position="148"/>
    </location>
</feature>
<dbReference type="CDD" id="cd14705">
    <property type="entry name" value="bZIP_Zip1"/>
    <property type="match status" value="1"/>
</dbReference>
<feature type="domain" description="BZIP" evidence="3">
    <location>
        <begin position="334"/>
        <end position="348"/>
    </location>
</feature>
<keyword evidence="1" id="KW-0175">Coiled coil</keyword>
<dbReference type="RefSeq" id="XP_033597493.1">
    <property type="nucleotide sequence ID" value="XM_033747405.1"/>
</dbReference>
<dbReference type="InterPro" id="IPR004827">
    <property type="entry name" value="bZIP"/>
</dbReference>
<evidence type="ECO:0000313" key="4">
    <source>
        <dbReference type="EMBL" id="KAF2755042.1"/>
    </source>
</evidence>
<accession>A0A6A6VWS4</accession>
<evidence type="ECO:0000313" key="5">
    <source>
        <dbReference type="Proteomes" id="UP000799437"/>
    </source>
</evidence>
<feature type="region of interest" description="Disordered" evidence="2">
    <location>
        <begin position="327"/>
        <end position="357"/>
    </location>
</feature>
<dbReference type="OrthoDB" id="2247093at2759"/>
<organism evidence="4 5">
    <name type="scientific">Pseudovirgaria hyperparasitica</name>
    <dbReference type="NCBI Taxonomy" id="470096"/>
    <lineage>
        <taxon>Eukaryota</taxon>
        <taxon>Fungi</taxon>
        <taxon>Dikarya</taxon>
        <taxon>Ascomycota</taxon>
        <taxon>Pezizomycotina</taxon>
        <taxon>Dothideomycetes</taxon>
        <taxon>Dothideomycetes incertae sedis</taxon>
        <taxon>Acrospermales</taxon>
        <taxon>Acrospermaceae</taxon>
        <taxon>Pseudovirgaria</taxon>
    </lineage>
</organism>
<keyword evidence="5" id="KW-1185">Reference proteome</keyword>
<evidence type="ECO:0000259" key="3">
    <source>
        <dbReference type="PROSITE" id="PS00036"/>
    </source>
</evidence>
<gene>
    <name evidence="4" type="ORF">EJ05DRAFT_503353</name>
</gene>
<feature type="compositionally biased region" description="Low complexity" evidence="2">
    <location>
        <begin position="105"/>
        <end position="121"/>
    </location>
</feature>
<dbReference type="AlphaFoldDB" id="A0A6A6VWS4"/>
<feature type="region of interest" description="Disordered" evidence="2">
    <location>
        <begin position="1"/>
        <end position="293"/>
    </location>
</feature>
<feature type="compositionally biased region" description="Polar residues" evidence="2">
    <location>
        <begin position="1"/>
        <end position="12"/>
    </location>
</feature>
<dbReference type="Proteomes" id="UP000799437">
    <property type="component" value="Unassembled WGS sequence"/>
</dbReference>
<dbReference type="GeneID" id="54488459"/>
<evidence type="ECO:0000256" key="1">
    <source>
        <dbReference type="SAM" id="Coils"/>
    </source>
</evidence>
<feature type="region of interest" description="Disordered" evidence="2">
    <location>
        <begin position="392"/>
        <end position="497"/>
    </location>
</feature>
<feature type="coiled-coil region" evidence="1">
    <location>
        <begin position="360"/>
        <end position="387"/>
    </location>
</feature>
<dbReference type="EMBL" id="ML996578">
    <property type="protein sequence ID" value="KAF2755042.1"/>
    <property type="molecule type" value="Genomic_DNA"/>
</dbReference>
<proteinExistence type="predicted"/>
<evidence type="ECO:0000256" key="2">
    <source>
        <dbReference type="SAM" id="MobiDB-lite"/>
    </source>
</evidence>